<comment type="caution">
    <text evidence="2">The sequence shown here is derived from an EMBL/GenBank/DDBJ whole genome shotgun (WGS) entry which is preliminary data.</text>
</comment>
<dbReference type="EMBL" id="SWBP01000001">
    <property type="protein sequence ID" value="TKC01075.1"/>
    <property type="molecule type" value="Genomic_DNA"/>
</dbReference>
<evidence type="ECO:0000313" key="2">
    <source>
        <dbReference type="EMBL" id="TKC01075.1"/>
    </source>
</evidence>
<dbReference type="AlphaFoldDB" id="A0A4U1C6W6"/>
<reference evidence="2 3" key="1">
    <citation type="submission" date="2019-04" db="EMBL/GenBank/DDBJ databases">
        <title>Pedobacter sp. AR-3-17 sp. nov., isolated from Arctic soil.</title>
        <authorList>
            <person name="Dahal R.H."/>
            <person name="Kim D.-U."/>
        </authorList>
    </citation>
    <scope>NUCLEOTIDE SEQUENCE [LARGE SCALE GENOMIC DNA]</scope>
    <source>
        <strain evidence="2 3">AR-3-17</strain>
    </source>
</reference>
<keyword evidence="1" id="KW-0812">Transmembrane</keyword>
<protein>
    <submittedName>
        <fullName evidence="2">Uncharacterized protein</fullName>
    </submittedName>
</protein>
<proteinExistence type="predicted"/>
<organism evidence="2 3">
    <name type="scientific">Pedobacter cryophilus</name>
    <dbReference type="NCBI Taxonomy" id="2571271"/>
    <lineage>
        <taxon>Bacteria</taxon>
        <taxon>Pseudomonadati</taxon>
        <taxon>Bacteroidota</taxon>
        <taxon>Sphingobacteriia</taxon>
        <taxon>Sphingobacteriales</taxon>
        <taxon>Sphingobacteriaceae</taxon>
        <taxon>Pedobacter</taxon>
    </lineage>
</organism>
<sequence length="62" mass="6960">MLRKSIPVFKIGIVITAIGAGLYFYNEDYGKFVTGAGLVTLSVALALYVFFMFRRYGDKSRN</sequence>
<keyword evidence="1" id="KW-0472">Membrane</keyword>
<keyword evidence="3" id="KW-1185">Reference proteome</keyword>
<name>A0A4U1C6W6_9SPHI</name>
<keyword evidence="1" id="KW-1133">Transmembrane helix</keyword>
<evidence type="ECO:0000256" key="1">
    <source>
        <dbReference type="SAM" id="Phobius"/>
    </source>
</evidence>
<gene>
    <name evidence="2" type="ORF">FA046_05195</name>
</gene>
<feature type="transmembrane region" description="Helical" evidence="1">
    <location>
        <begin position="32"/>
        <end position="53"/>
    </location>
</feature>
<feature type="transmembrane region" description="Helical" evidence="1">
    <location>
        <begin position="7"/>
        <end position="26"/>
    </location>
</feature>
<accession>A0A4U1C6W6</accession>
<dbReference type="Proteomes" id="UP000308181">
    <property type="component" value="Unassembled WGS sequence"/>
</dbReference>
<evidence type="ECO:0000313" key="3">
    <source>
        <dbReference type="Proteomes" id="UP000308181"/>
    </source>
</evidence>